<protein>
    <submittedName>
        <fullName evidence="6">DUF3365 domain-containing protein</fullName>
    </submittedName>
</protein>
<evidence type="ECO:0000256" key="3">
    <source>
        <dbReference type="ARBA" id="ARBA00023004"/>
    </source>
</evidence>
<dbReference type="EMBL" id="VIKU02000002">
    <property type="protein sequence ID" value="NHF59668.1"/>
    <property type="molecule type" value="Genomic_DNA"/>
</dbReference>
<feature type="domain" description="Cytochrome c" evidence="5">
    <location>
        <begin position="39"/>
        <end position="135"/>
    </location>
</feature>
<reference evidence="6" key="2">
    <citation type="submission" date="2020-03" db="EMBL/GenBank/DDBJ databases">
        <title>Flavobacteriaceae bacterium strain TP-CH-4, a member of the family Flavobacteriaceae isolated from a deep-sea seamount.</title>
        <authorList>
            <person name="Zhang D.-C."/>
        </authorList>
    </citation>
    <scope>NUCLEOTIDE SEQUENCE</scope>
    <source>
        <strain evidence="6">TP-CH-4</strain>
    </source>
</reference>
<evidence type="ECO:0000313" key="6">
    <source>
        <dbReference type="EMBL" id="NHF59668.1"/>
    </source>
</evidence>
<keyword evidence="1 4" id="KW-0349">Heme</keyword>
<dbReference type="GO" id="GO:0009055">
    <property type="term" value="F:electron transfer activity"/>
    <property type="evidence" value="ECO:0007669"/>
    <property type="project" value="InterPro"/>
</dbReference>
<proteinExistence type="predicted"/>
<sequence>MKPVLFILLLAFLFGCKDGKKEAVVPTTDEAVEVAVKDSDTHPGKKYMETECYVCHNPSVSQAKMIAPPMVAIKMRYIDSSTTKEAFTKALIRWVNDPETASKMPGALKRFGCMPYMPHPDGALKQIADYLYEHEVEKPDWFDAHYAGQHGKGRQMGKGKEMGQQKGIAYQEPEKIYANVGLGYALATQAQLGKNLKKAIQEGGPVGAIAFCNEKALKLTDSMSVMSNAVIKRVSDKPRNPNNKANGEELAHIASFKKTIESGEEPSPFVQIENGEVQFYYPITTNVMCLQCHGKPNEQVGDETLTMLKKLYPNDQAVGYDVNQVRGMWSIVFDENGHD</sequence>
<dbReference type="InterPro" id="IPR021796">
    <property type="entry name" value="Tll0287-like_dom"/>
</dbReference>
<evidence type="ECO:0000256" key="1">
    <source>
        <dbReference type="ARBA" id="ARBA00022617"/>
    </source>
</evidence>
<dbReference type="InterPro" id="IPR036909">
    <property type="entry name" value="Cyt_c-like_dom_sf"/>
</dbReference>
<keyword evidence="2 4" id="KW-0479">Metal-binding</keyword>
<dbReference type="AlphaFoldDB" id="A0A967AV88"/>
<evidence type="ECO:0000259" key="5">
    <source>
        <dbReference type="PROSITE" id="PS51007"/>
    </source>
</evidence>
<dbReference type="GO" id="GO:0020037">
    <property type="term" value="F:heme binding"/>
    <property type="evidence" value="ECO:0007669"/>
    <property type="project" value="InterPro"/>
</dbReference>
<dbReference type="Pfam" id="PF11845">
    <property type="entry name" value="Tll0287-like"/>
    <property type="match status" value="1"/>
</dbReference>
<dbReference type="PROSITE" id="PS51257">
    <property type="entry name" value="PROKAR_LIPOPROTEIN"/>
    <property type="match status" value="1"/>
</dbReference>
<evidence type="ECO:0000313" key="7">
    <source>
        <dbReference type="Proteomes" id="UP000707206"/>
    </source>
</evidence>
<dbReference type="Proteomes" id="UP000707206">
    <property type="component" value="Unassembled WGS sequence"/>
</dbReference>
<gene>
    <name evidence="6" type="ORF">FK220_009970</name>
</gene>
<organism evidence="6 7">
    <name type="scientific">Pelagihabitans pacificus</name>
    <dbReference type="NCBI Taxonomy" id="2696054"/>
    <lineage>
        <taxon>Bacteria</taxon>
        <taxon>Pseudomonadati</taxon>
        <taxon>Bacteroidota</taxon>
        <taxon>Flavobacteriia</taxon>
        <taxon>Flavobacteriales</taxon>
        <taxon>Flavobacteriaceae</taxon>
        <taxon>Pelagihabitans</taxon>
    </lineage>
</organism>
<dbReference type="Gene3D" id="1.10.760.10">
    <property type="entry name" value="Cytochrome c-like domain"/>
    <property type="match status" value="1"/>
</dbReference>
<evidence type="ECO:0000256" key="2">
    <source>
        <dbReference type="ARBA" id="ARBA00022723"/>
    </source>
</evidence>
<dbReference type="RefSeq" id="WP_152574158.1">
    <property type="nucleotide sequence ID" value="NZ_VIKU02000002.1"/>
</dbReference>
<dbReference type="PROSITE" id="PS51007">
    <property type="entry name" value="CYTC"/>
    <property type="match status" value="1"/>
</dbReference>
<keyword evidence="7" id="KW-1185">Reference proteome</keyword>
<dbReference type="GO" id="GO:0046872">
    <property type="term" value="F:metal ion binding"/>
    <property type="evidence" value="ECO:0007669"/>
    <property type="project" value="UniProtKB-KW"/>
</dbReference>
<dbReference type="InterPro" id="IPR009056">
    <property type="entry name" value="Cyt_c-like_dom"/>
</dbReference>
<reference evidence="6" key="1">
    <citation type="submission" date="2019-07" db="EMBL/GenBank/DDBJ databases">
        <authorList>
            <person name="De-Chao Zhang Q."/>
        </authorList>
    </citation>
    <scope>NUCLEOTIDE SEQUENCE</scope>
    <source>
        <strain evidence="6">TP-CH-4</strain>
    </source>
</reference>
<dbReference type="SUPFAM" id="SSF46626">
    <property type="entry name" value="Cytochrome c"/>
    <property type="match status" value="1"/>
</dbReference>
<comment type="caution">
    <text evidence="6">The sequence shown here is derived from an EMBL/GenBank/DDBJ whole genome shotgun (WGS) entry which is preliminary data.</text>
</comment>
<keyword evidence="3 4" id="KW-0408">Iron</keyword>
<accession>A0A967AV88</accession>
<name>A0A967AV88_9FLAO</name>
<evidence type="ECO:0000256" key="4">
    <source>
        <dbReference type="PROSITE-ProRule" id="PRU00433"/>
    </source>
</evidence>